<evidence type="ECO:0000313" key="9">
    <source>
        <dbReference type="Proteomes" id="UP000184389"/>
    </source>
</evidence>
<accession>A0A1M5UFF6</accession>
<evidence type="ECO:0000256" key="5">
    <source>
        <dbReference type="ARBA" id="ARBA00022741"/>
    </source>
</evidence>
<dbReference type="InterPro" id="IPR051314">
    <property type="entry name" value="AAA_ATPase_RarA/MGS1/WRNIP1"/>
</dbReference>
<dbReference type="FunFam" id="1.20.272.10:FF:000001">
    <property type="entry name" value="Putative AAA family ATPase"/>
    <property type="match status" value="1"/>
</dbReference>
<comment type="function">
    <text evidence="1">DNA-dependent ATPase that plays important roles in cellular responses to stalled DNA replication processes.</text>
</comment>
<dbReference type="EMBL" id="FQXR01000003">
    <property type="protein sequence ID" value="SHH61566.1"/>
    <property type="molecule type" value="Genomic_DNA"/>
</dbReference>
<dbReference type="SMART" id="SM00382">
    <property type="entry name" value="AAA"/>
    <property type="match status" value="1"/>
</dbReference>
<dbReference type="FunFam" id="1.10.3710.10:FF:000003">
    <property type="entry name" value="ATPase, AAA family protein"/>
    <property type="match status" value="1"/>
</dbReference>
<dbReference type="GO" id="GO:0000731">
    <property type="term" value="P:DNA synthesis involved in DNA repair"/>
    <property type="evidence" value="ECO:0007669"/>
    <property type="project" value="TreeGrafter"/>
</dbReference>
<dbReference type="InterPro" id="IPR003593">
    <property type="entry name" value="AAA+_ATPase"/>
</dbReference>
<keyword evidence="6" id="KW-0067">ATP-binding</keyword>
<dbReference type="InterPro" id="IPR003959">
    <property type="entry name" value="ATPase_AAA_core"/>
</dbReference>
<dbReference type="Pfam" id="PF16193">
    <property type="entry name" value="AAA_assoc_2"/>
    <property type="match status" value="1"/>
</dbReference>
<dbReference type="GO" id="GO:0008047">
    <property type="term" value="F:enzyme activator activity"/>
    <property type="evidence" value="ECO:0007669"/>
    <property type="project" value="TreeGrafter"/>
</dbReference>
<evidence type="ECO:0000256" key="2">
    <source>
        <dbReference type="ARBA" id="ARBA00008959"/>
    </source>
</evidence>
<comment type="similarity">
    <text evidence="2">Belongs to the AAA ATPase family. RarA/MGS1/WRNIP1 subfamily.</text>
</comment>
<keyword evidence="9" id="KW-1185">Reference proteome</keyword>
<dbReference type="InterPro" id="IPR032423">
    <property type="entry name" value="AAA_assoc_2"/>
</dbReference>
<dbReference type="CDD" id="cd18139">
    <property type="entry name" value="HLD_clamp_RarA"/>
    <property type="match status" value="1"/>
</dbReference>
<dbReference type="SUPFAM" id="SSF52540">
    <property type="entry name" value="P-loop containing nucleoside triphosphate hydrolases"/>
    <property type="match status" value="1"/>
</dbReference>
<feature type="domain" description="AAA+ ATPase" evidence="7">
    <location>
        <begin position="51"/>
        <end position="172"/>
    </location>
</feature>
<evidence type="ECO:0000256" key="1">
    <source>
        <dbReference type="ARBA" id="ARBA00002393"/>
    </source>
</evidence>
<dbReference type="Pfam" id="PF00004">
    <property type="entry name" value="AAA"/>
    <property type="match status" value="1"/>
</dbReference>
<dbReference type="PANTHER" id="PTHR13779">
    <property type="entry name" value="WERNER HELICASE-INTERACTING PROTEIN 1 FAMILY MEMBER"/>
    <property type="match status" value="1"/>
</dbReference>
<dbReference type="Gene3D" id="1.20.272.10">
    <property type="match status" value="1"/>
</dbReference>
<dbReference type="FunFam" id="1.10.8.60:FF:000029">
    <property type="entry name" value="Replication-associated recombination protein A"/>
    <property type="match status" value="1"/>
</dbReference>
<proteinExistence type="inferred from homology"/>
<dbReference type="OrthoDB" id="9778364at2"/>
<sequence length="441" mass="49584">MDLFSYSMERQLKREAPLAERMRPTILEEFVGQKHVLGDGKFLRRSISADRLPSMILYGPPGTGKTTLAMIVANTTNMKFEKLSAVTSGVKDIRLVTEKAEEELKMYGNRTILFIDEIHRFNKSQQDALLPFVEKGIIILIGATTENPYFEVNKALLSRTVIIKMEPLKRNDLKELILRALNDGEKGLGKFNVSIDEEAIECLVDIANGDARVALNSLELAVLTTEKDVNNTIHIDKEIIINSIQTKKIKYDKSGDEHYDTISAFIKSMRGSDPDAALYWLAKMIEGGEDPKFIARRIIICASEDVGNADPQALSIAVSAFRAVEIVGMPEGRIPLAQAAVYIACAPKSNASYLGINNALLDVRNNEIGEVPKHLKDASYNGAKNFGYGIQYKYPHDYPNSFVEQQYLPDEYKDKIYYNPTKNGYEKMISERLHELFDKNE</sequence>
<dbReference type="AlphaFoldDB" id="A0A1M5UFF6"/>
<dbReference type="Gene3D" id="1.10.3710.10">
    <property type="entry name" value="DNA polymerase III clamp loader subunits, C-terminal domain"/>
    <property type="match status" value="1"/>
</dbReference>
<dbReference type="Gene3D" id="3.40.50.300">
    <property type="entry name" value="P-loop containing nucleotide triphosphate hydrolases"/>
    <property type="match status" value="1"/>
</dbReference>
<gene>
    <name evidence="8" type="ORF">SAMN02745180_00623</name>
</gene>
<dbReference type="GO" id="GO:0003677">
    <property type="term" value="F:DNA binding"/>
    <property type="evidence" value="ECO:0007669"/>
    <property type="project" value="InterPro"/>
</dbReference>
<dbReference type="CDD" id="cd00009">
    <property type="entry name" value="AAA"/>
    <property type="match status" value="1"/>
</dbReference>
<dbReference type="SUPFAM" id="SSF48019">
    <property type="entry name" value="post-AAA+ oligomerization domain-like"/>
    <property type="match status" value="1"/>
</dbReference>
<evidence type="ECO:0000256" key="4">
    <source>
        <dbReference type="ARBA" id="ARBA00022705"/>
    </source>
</evidence>
<evidence type="ECO:0000256" key="3">
    <source>
        <dbReference type="ARBA" id="ARBA00020776"/>
    </source>
</evidence>
<keyword evidence="4" id="KW-0235">DNA replication</keyword>
<dbReference type="GO" id="GO:0016887">
    <property type="term" value="F:ATP hydrolysis activity"/>
    <property type="evidence" value="ECO:0007669"/>
    <property type="project" value="InterPro"/>
</dbReference>
<organism evidence="8 9">
    <name type="scientific">Sporanaerobacter acetigenes DSM 13106</name>
    <dbReference type="NCBI Taxonomy" id="1123281"/>
    <lineage>
        <taxon>Bacteria</taxon>
        <taxon>Bacillati</taxon>
        <taxon>Bacillota</taxon>
        <taxon>Tissierellia</taxon>
        <taxon>Tissierellales</taxon>
        <taxon>Sporanaerobacteraceae</taxon>
        <taxon>Sporanaerobacter</taxon>
    </lineage>
</organism>
<dbReference type="GO" id="GO:0017116">
    <property type="term" value="F:single-stranded DNA helicase activity"/>
    <property type="evidence" value="ECO:0007669"/>
    <property type="project" value="TreeGrafter"/>
</dbReference>
<dbReference type="Gene3D" id="1.10.8.60">
    <property type="match status" value="1"/>
</dbReference>
<dbReference type="RefSeq" id="WP_072743203.1">
    <property type="nucleotide sequence ID" value="NZ_FQXR01000003.1"/>
</dbReference>
<dbReference type="FunFam" id="3.40.50.300:FF:000137">
    <property type="entry name" value="Replication-associated recombination protein A"/>
    <property type="match status" value="1"/>
</dbReference>
<dbReference type="Proteomes" id="UP000184389">
    <property type="component" value="Unassembled WGS sequence"/>
</dbReference>
<dbReference type="PANTHER" id="PTHR13779:SF7">
    <property type="entry name" value="ATPASE WRNIP1"/>
    <property type="match status" value="1"/>
</dbReference>
<dbReference type="InterPro" id="IPR021886">
    <property type="entry name" value="MgsA_C"/>
</dbReference>
<name>A0A1M5UFF6_9FIRM</name>
<dbReference type="Pfam" id="PF12002">
    <property type="entry name" value="MgsA_C"/>
    <property type="match status" value="1"/>
</dbReference>
<dbReference type="STRING" id="1123281.SAMN02745180_00623"/>
<evidence type="ECO:0000259" key="7">
    <source>
        <dbReference type="SMART" id="SM00382"/>
    </source>
</evidence>
<reference evidence="8 9" key="1">
    <citation type="submission" date="2016-11" db="EMBL/GenBank/DDBJ databases">
        <authorList>
            <person name="Jaros S."/>
            <person name="Januszkiewicz K."/>
            <person name="Wedrychowicz H."/>
        </authorList>
    </citation>
    <scope>NUCLEOTIDE SEQUENCE [LARGE SCALE GENOMIC DNA]</scope>
    <source>
        <strain evidence="8 9">DSM 13106</strain>
    </source>
</reference>
<protein>
    <recommendedName>
        <fullName evidence="3">Replication-associated recombination protein A</fullName>
    </recommendedName>
</protein>
<dbReference type="InterPro" id="IPR008921">
    <property type="entry name" value="DNA_pol3_clamp-load_cplx_C"/>
</dbReference>
<evidence type="ECO:0000313" key="8">
    <source>
        <dbReference type="EMBL" id="SHH61566.1"/>
    </source>
</evidence>
<dbReference type="InterPro" id="IPR027417">
    <property type="entry name" value="P-loop_NTPase"/>
</dbReference>
<keyword evidence="5" id="KW-0547">Nucleotide-binding</keyword>
<evidence type="ECO:0000256" key="6">
    <source>
        <dbReference type="ARBA" id="ARBA00022840"/>
    </source>
</evidence>
<dbReference type="GO" id="GO:0005524">
    <property type="term" value="F:ATP binding"/>
    <property type="evidence" value="ECO:0007669"/>
    <property type="project" value="UniProtKB-KW"/>
</dbReference>
<dbReference type="GO" id="GO:0006261">
    <property type="term" value="P:DNA-templated DNA replication"/>
    <property type="evidence" value="ECO:0007669"/>
    <property type="project" value="TreeGrafter"/>
</dbReference>